<accession>A0AAU8JPR3</accession>
<reference evidence="2" key="1">
    <citation type="submission" date="2024-07" db="EMBL/GenBank/DDBJ databases">
        <authorList>
            <person name="Kim Y.J."/>
            <person name="Jeong J.Y."/>
        </authorList>
    </citation>
    <scope>NUCLEOTIDE SEQUENCE</scope>
    <source>
        <strain evidence="2">GIHE-MW2</strain>
    </source>
</reference>
<protein>
    <recommendedName>
        <fullName evidence="1">vWA-MoxR associated protein N-terminal HTH domain-containing protein</fullName>
    </recommendedName>
</protein>
<dbReference type="Pfam" id="PF26355">
    <property type="entry name" value="HTH_VMAP-M9"/>
    <property type="match status" value="1"/>
</dbReference>
<organism evidence="2">
    <name type="scientific">Planktothricoides raciborskii GIHE-MW2</name>
    <dbReference type="NCBI Taxonomy" id="2792601"/>
    <lineage>
        <taxon>Bacteria</taxon>
        <taxon>Bacillati</taxon>
        <taxon>Cyanobacteriota</taxon>
        <taxon>Cyanophyceae</taxon>
        <taxon>Oscillatoriophycideae</taxon>
        <taxon>Oscillatoriales</taxon>
        <taxon>Oscillatoriaceae</taxon>
        <taxon>Planktothricoides</taxon>
    </lineage>
</organism>
<dbReference type="InterPro" id="IPR058651">
    <property type="entry name" value="HTH_VMAP-M9"/>
</dbReference>
<sequence>MVKRSPHQRKAEKDGSFFKFYYLKFCHFKKDGKRRKKDGKKTDINQKTEKDGYNNHCSVNSQIMDIAAVLEFLDEVVHRNTGKRLNKLQRGIIEGTLKQQKYADIADNYDLSPGHVKDMGYELLQLLSNIFGEKVTKNNLESILERQGNINLSFGNESINTNNSNIIGSINICPKHPSDIVDNNPPVKAEKSRSKNKGHSPAIAKLKKFGLTDEQIAEALGLPLSEVKQIDSM</sequence>
<dbReference type="RefSeq" id="WP_231636891.1">
    <property type="nucleotide sequence ID" value="NZ_CP159837.1"/>
</dbReference>
<evidence type="ECO:0000259" key="1">
    <source>
        <dbReference type="Pfam" id="PF26355"/>
    </source>
</evidence>
<gene>
    <name evidence="2" type="ORF">ABWT76_005606</name>
</gene>
<proteinExistence type="predicted"/>
<dbReference type="EMBL" id="CP159837">
    <property type="protein sequence ID" value="XCM40268.1"/>
    <property type="molecule type" value="Genomic_DNA"/>
</dbReference>
<dbReference type="AlphaFoldDB" id="A0AAU8JPR3"/>
<feature type="domain" description="vWA-MoxR associated protein N-terminal HTH" evidence="1">
    <location>
        <begin position="64"/>
        <end position="147"/>
    </location>
</feature>
<name>A0AAU8JPR3_9CYAN</name>
<evidence type="ECO:0000313" key="2">
    <source>
        <dbReference type="EMBL" id="XCM40268.1"/>
    </source>
</evidence>